<dbReference type="AlphaFoldDB" id="A0A8C3VP34"/>
<evidence type="ECO:0000256" key="7">
    <source>
        <dbReference type="SAM" id="MobiDB-lite"/>
    </source>
</evidence>
<dbReference type="InterPro" id="IPR002836">
    <property type="entry name" value="PDCD5-like"/>
</dbReference>
<dbReference type="PIRSF" id="PIRSF015730">
    <property type="entry name" value="TFAR19"/>
    <property type="match status" value="1"/>
</dbReference>
<dbReference type="PANTHER" id="PTHR10840">
    <property type="entry name" value="PROGRAMMED CELL DEATH PROTEIN 5"/>
    <property type="match status" value="1"/>
</dbReference>
<evidence type="ECO:0000313" key="8">
    <source>
        <dbReference type="Ensembl" id="ENSCWAP00000001391.1"/>
    </source>
</evidence>
<name>A0A8C3VP34_9CETA</name>
<organism evidence="8 9">
    <name type="scientific">Catagonus wagneri</name>
    <name type="common">Chacoan peccary</name>
    <dbReference type="NCBI Taxonomy" id="51154"/>
    <lineage>
        <taxon>Eukaryota</taxon>
        <taxon>Metazoa</taxon>
        <taxon>Chordata</taxon>
        <taxon>Craniata</taxon>
        <taxon>Vertebrata</taxon>
        <taxon>Euteleostomi</taxon>
        <taxon>Mammalia</taxon>
        <taxon>Eutheria</taxon>
        <taxon>Laurasiatheria</taxon>
        <taxon>Artiodactyla</taxon>
        <taxon>Suina</taxon>
        <taxon>Tayassuidae</taxon>
        <taxon>Catagonus</taxon>
    </lineage>
</organism>
<keyword evidence="4" id="KW-0007">Acetylation</keyword>
<evidence type="ECO:0000256" key="1">
    <source>
        <dbReference type="ARBA" id="ARBA00010490"/>
    </source>
</evidence>
<dbReference type="Proteomes" id="UP000694540">
    <property type="component" value="Unplaced"/>
</dbReference>
<dbReference type="InterPro" id="IPR036883">
    <property type="entry name" value="PDCD5-like_sf"/>
</dbReference>
<evidence type="ECO:0000256" key="5">
    <source>
        <dbReference type="ARBA" id="ARBA00056824"/>
    </source>
</evidence>
<feature type="compositionally biased region" description="Basic and acidic residues" evidence="7">
    <location>
        <begin position="21"/>
        <end position="38"/>
    </location>
</feature>
<dbReference type="GO" id="GO:0003677">
    <property type="term" value="F:DNA binding"/>
    <property type="evidence" value="ECO:0007669"/>
    <property type="project" value="InterPro"/>
</dbReference>
<evidence type="ECO:0000256" key="4">
    <source>
        <dbReference type="ARBA" id="ARBA00022990"/>
    </source>
</evidence>
<protein>
    <recommendedName>
        <fullName evidence="6">Programmed cell death protein 5</fullName>
    </recommendedName>
</protein>
<dbReference type="PANTHER" id="PTHR10840:SF0">
    <property type="entry name" value="PROGRAMMED CELL DEATH PROTEIN 5"/>
    <property type="match status" value="1"/>
</dbReference>
<keyword evidence="2" id="KW-0597">Phosphoprotein</keyword>
<accession>A0A8C3VP34</accession>
<keyword evidence="9" id="KW-1185">Reference proteome</keyword>
<dbReference type="GeneTree" id="ENSGT00390000011085"/>
<evidence type="ECO:0000256" key="6">
    <source>
        <dbReference type="ARBA" id="ARBA00071574"/>
    </source>
</evidence>
<comment type="function">
    <text evidence="5">May function in the process of apoptosis.</text>
</comment>
<dbReference type="Ensembl" id="ENSCWAT00000001536.1">
    <property type="protein sequence ID" value="ENSCWAP00000001391.1"/>
    <property type="gene ID" value="ENSCWAG00000001170.1"/>
</dbReference>
<dbReference type="Gene3D" id="1.10.8.140">
    <property type="entry name" value="PDCD5-like"/>
    <property type="match status" value="1"/>
</dbReference>
<reference evidence="8" key="1">
    <citation type="submission" date="2025-08" db="UniProtKB">
        <authorList>
            <consortium name="Ensembl"/>
        </authorList>
    </citation>
    <scope>IDENTIFICATION</scope>
</reference>
<evidence type="ECO:0000256" key="2">
    <source>
        <dbReference type="ARBA" id="ARBA00022553"/>
    </source>
</evidence>
<comment type="similarity">
    <text evidence="1">Belongs to the PDCD5 family.</text>
</comment>
<feature type="compositionally biased region" description="Basic and acidic residues" evidence="7">
    <location>
        <begin position="1"/>
        <end position="11"/>
    </location>
</feature>
<reference evidence="8" key="2">
    <citation type="submission" date="2025-09" db="UniProtKB">
        <authorList>
            <consortium name="Ensembl"/>
        </authorList>
    </citation>
    <scope>IDENTIFICATION</scope>
</reference>
<dbReference type="Pfam" id="PF01984">
    <property type="entry name" value="dsDNA_bind"/>
    <property type="match status" value="1"/>
</dbReference>
<dbReference type="SUPFAM" id="SSF46950">
    <property type="entry name" value="Double-stranded DNA-binding domain"/>
    <property type="match status" value="1"/>
</dbReference>
<dbReference type="GO" id="GO:0005829">
    <property type="term" value="C:cytosol"/>
    <property type="evidence" value="ECO:0007669"/>
    <property type="project" value="TreeGrafter"/>
</dbReference>
<dbReference type="FunFam" id="1.10.8.140:FF:000001">
    <property type="entry name" value="Programmed cell death protein 5"/>
    <property type="match status" value="1"/>
</dbReference>
<dbReference type="GO" id="GO:0005634">
    <property type="term" value="C:nucleus"/>
    <property type="evidence" value="ECO:0007669"/>
    <property type="project" value="TreeGrafter"/>
</dbReference>
<evidence type="ECO:0000256" key="3">
    <source>
        <dbReference type="ARBA" id="ARBA00022703"/>
    </source>
</evidence>
<sequence>MSHHGKEELKAPRKLKPAELQGKHRDPGDAAKQEAKHREAEIRNSLLAQVLDQSAWAWTSDLVLVKPEKTKAVEDYLVQIAQCGQLSGKASGQGFIEILENVSQKTENNC</sequence>
<keyword evidence="3" id="KW-0053">Apoptosis</keyword>
<evidence type="ECO:0000313" key="9">
    <source>
        <dbReference type="Proteomes" id="UP000694540"/>
    </source>
</evidence>
<dbReference type="GO" id="GO:0006915">
    <property type="term" value="P:apoptotic process"/>
    <property type="evidence" value="ECO:0007669"/>
    <property type="project" value="UniProtKB-KW"/>
</dbReference>
<proteinExistence type="inferred from homology"/>
<feature type="region of interest" description="Disordered" evidence="7">
    <location>
        <begin position="1"/>
        <end position="38"/>
    </location>
</feature>